<organism evidence="3 4">
    <name type="scientific">Thermodesulfatator indicus (strain DSM 15286 / JCM 11887 / CIR29812)</name>
    <dbReference type="NCBI Taxonomy" id="667014"/>
    <lineage>
        <taxon>Bacteria</taxon>
        <taxon>Pseudomonadati</taxon>
        <taxon>Thermodesulfobacteriota</taxon>
        <taxon>Thermodesulfobacteria</taxon>
        <taxon>Thermodesulfobacteriales</taxon>
        <taxon>Thermodesulfatatoraceae</taxon>
        <taxon>Thermodesulfatator</taxon>
    </lineage>
</organism>
<proteinExistence type="predicted"/>
<protein>
    <recommendedName>
        <fullName evidence="2">SWIM-type domain-containing protein</fullName>
    </recommendedName>
</protein>
<evidence type="ECO:0000313" key="3">
    <source>
        <dbReference type="EMBL" id="AEH44139.1"/>
    </source>
</evidence>
<reference evidence="3 4" key="2">
    <citation type="journal article" date="2012" name="Stand. Genomic Sci.">
        <title>Complete genome sequence of the thermophilic sulfate-reducing ocean bacterium Thermodesulfatator indicus type strain (CIR29812(T)).</title>
        <authorList>
            <person name="Anderson I."/>
            <person name="Saunders E."/>
            <person name="Lapidus A."/>
            <person name="Nolan M."/>
            <person name="Lucas S."/>
            <person name="Tice H."/>
            <person name="Del Rio T.G."/>
            <person name="Cheng J.F."/>
            <person name="Han C."/>
            <person name="Tapia R."/>
            <person name="Goodwin L.A."/>
            <person name="Pitluck S."/>
            <person name="Liolios K."/>
            <person name="Mavromatis K."/>
            <person name="Pagani I."/>
            <person name="Ivanova N."/>
            <person name="Mikhailova N."/>
            <person name="Pati A."/>
            <person name="Chen A."/>
            <person name="Palaniappan K."/>
            <person name="Land M."/>
            <person name="Hauser L."/>
            <person name="Jeffries C.D."/>
            <person name="Chang Y.J."/>
            <person name="Brambilla E.M."/>
            <person name="Rohde M."/>
            <person name="Spring S."/>
            <person name="Goker M."/>
            <person name="Detter J.C."/>
            <person name="Woyke T."/>
            <person name="Bristow J."/>
            <person name="Eisen J.A."/>
            <person name="Markowitz V."/>
            <person name="Hugenholtz P."/>
            <person name="Kyrpides N.C."/>
            <person name="Klenk H.P."/>
        </authorList>
    </citation>
    <scope>NUCLEOTIDE SEQUENCE [LARGE SCALE GENOMIC DNA]</scope>
    <source>
        <strain evidence="4">DSM 15286 / JCM 11887 / CIR29812</strain>
    </source>
</reference>
<reference evidence="4" key="1">
    <citation type="submission" date="2011-04" db="EMBL/GenBank/DDBJ databases">
        <title>The complete genome of Thermodesulfatator indicus DSM 15286.</title>
        <authorList>
            <person name="Lucas S."/>
            <person name="Copeland A."/>
            <person name="Lapidus A."/>
            <person name="Bruce D."/>
            <person name="Goodwin L."/>
            <person name="Pitluck S."/>
            <person name="Peters L."/>
            <person name="Kyrpides N."/>
            <person name="Mavromatis K."/>
            <person name="Pagani I."/>
            <person name="Ivanova N."/>
            <person name="Saunders L."/>
            <person name="Detter J.C."/>
            <person name="Tapia R."/>
            <person name="Han C."/>
            <person name="Land M."/>
            <person name="Hauser L."/>
            <person name="Markowitz V."/>
            <person name="Cheng J.-F."/>
            <person name="Hugenholtz P."/>
            <person name="Woyke T."/>
            <person name="Wu D."/>
            <person name="Spring S."/>
            <person name="Schroeder M."/>
            <person name="Brambilla E."/>
            <person name="Klenk H.-P."/>
            <person name="Eisen J.A."/>
        </authorList>
    </citation>
    <scope>NUCLEOTIDE SEQUENCE [LARGE SCALE GENOMIC DNA]</scope>
    <source>
        <strain evidence="4">DSM 15286 / JCM 11887 / CIR29812</strain>
    </source>
</reference>
<feature type="domain" description="SWIM-type" evidence="2">
    <location>
        <begin position="47"/>
        <end position="83"/>
    </location>
</feature>
<dbReference type="PROSITE" id="PS50966">
    <property type="entry name" value="ZF_SWIM"/>
    <property type="match status" value="1"/>
</dbReference>
<accession>F8A9U1</accession>
<dbReference type="KEGG" id="tid:Thein_0255"/>
<dbReference type="GO" id="GO:0008270">
    <property type="term" value="F:zinc ion binding"/>
    <property type="evidence" value="ECO:0007669"/>
    <property type="project" value="UniProtKB-KW"/>
</dbReference>
<dbReference type="OrthoDB" id="26424at2"/>
<sequence>MNYKEWLDLIPEQIVKRGEKLKDHITDLILKEDKILAQVKGNYQPYYRVEVKFKEEEIESWECDCPYDGEVCKHVVAAVLKAFEPESKKGTKRKGKIESALEIVEKLSEDELRSLLKELAYEDMAVRNMLLARFPHYVSSGPFSLESIYRDIVNKLIQGYKKQGFIGYYECMDLARNLSDLLRTGENFVQQGKLEPAFSIAKAVLQGLTRAMNSMDDSYGSTGVVLAEAFGLLVNIYRAGKEDVFDFLLGEIKKKAYRDFDLHYDIAEALVEMADSPKKAKKILKLIEKLKYGHELKATLLAKFFPEEYEKFVWDEKNILKVWELHLEKLQEENRLDEALRYLDHVLSHHELSTYRKLDVLEIKAEILEALGRLKEALVLYRKLFDNTLESRFLPKIKEFASDEEWAEVSQLAREKLKGLEFLEFLLEEKDFEAALELLKSGKVTPSDAYSLKDLFELSQEFPENLRKEAFLTVLSSSLSVIKEASSRDKYRAYLKALKPYLKTEYKEQVKNFILKLKKLFPQRRALHDEIDKVLKKV</sequence>
<keyword evidence="1" id="KW-0479">Metal-binding</keyword>
<name>F8A9U1_THEID</name>
<dbReference type="RefSeq" id="WP_013906885.1">
    <property type="nucleotide sequence ID" value="NC_015681.1"/>
</dbReference>
<dbReference type="STRING" id="667014.Thein_0255"/>
<keyword evidence="1" id="KW-0863">Zinc-finger</keyword>
<dbReference type="AlphaFoldDB" id="F8A9U1"/>
<keyword evidence="1" id="KW-0862">Zinc</keyword>
<dbReference type="PaxDb" id="667014-Thein_0255"/>
<dbReference type="Proteomes" id="UP000006793">
    <property type="component" value="Chromosome"/>
</dbReference>
<keyword evidence="4" id="KW-1185">Reference proteome</keyword>
<dbReference type="InParanoid" id="F8A9U1"/>
<dbReference type="InterPro" id="IPR016024">
    <property type="entry name" value="ARM-type_fold"/>
</dbReference>
<dbReference type="Pfam" id="PF04434">
    <property type="entry name" value="SWIM"/>
    <property type="match status" value="1"/>
</dbReference>
<evidence type="ECO:0000259" key="2">
    <source>
        <dbReference type="PROSITE" id="PS50966"/>
    </source>
</evidence>
<gene>
    <name evidence="3" type="ordered locus">Thein_0255</name>
</gene>
<dbReference type="HOGENOM" id="CLU_035128_0_0_0"/>
<evidence type="ECO:0000313" key="4">
    <source>
        <dbReference type="Proteomes" id="UP000006793"/>
    </source>
</evidence>
<dbReference type="eggNOG" id="COG4715">
    <property type="taxonomic scope" value="Bacteria"/>
</dbReference>
<evidence type="ECO:0000256" key="1">
    <source>
        <dbReference type="PROSITE-ProRule" id="PRU00325"/>
    </source>
</evidence>
<dbReference type="EMBL" id="CP002683">
    <property type="protein sequence ID" value="AEH44139.1"/>
    <property type="molecule type" value="Genomic_DNA"/>
</dbReference>
<dbReference type="SUPFAM" id="SSF48371">
    <property type="entry name" value="ARM repeat"/>
    <property type="match status" value="1"/>
</dbReference>
<dbReference type="InterPro" id="IPR007527">
    <property type="entry name" value="Znf_SWIM"/>
</dbReference>